<feature type="compositionally biased region" description="Basic and acidic residues" evidence="1">
    <location>
        <begin position="271"/>
        <end position="281"/>
    </location>
</feature>
<feature type="region of interest" description="Disordered" evidence="1">
    <location>
        <begin position="556"/>
        <end position="577"/>
    </location>
</feature>
<reference evidence="2 3" key="1">
    <citation type="journal article" date="2021" name="Elife">
        <title>Chloroplast acquisition without the gene transfer in kleptoplastic sea slugs, Plakobranchus ocellatus.</title>
        <authorList>
            <person name="Maeda T."/>
            <person name="Takahashi S."/>
            <person name="Yoshida T."/>
            <person name="Shimamura S."/>
            <person name="Takaki Y."/>
            <person name="Nagai Y."/>
            <person name="Toyoda A."/>
            <person name="Suzuki Y."/>
            <person name="Arimoto A."/>
            <person name="Ishii H."/>
            <person name="Satoh N."/>
            <person name="Nishiyama T."/>
            <person name="Hasebe M."/>
            <person name="Maruyama T."/>
            <person name="Minagawa J."/>
            <person name="Obokata J."/>
            <person name="Shigenobu S."/>
        </authorList>
    </citation>
    <scope>NUCLEOTIDE SEQUENCE [LARGE SCALE GENOMIC DNA]</scope>
</reference>
<feature type="compositionally biased region" description="Basic and acidic residues" evidence="1">
    <location>
        <begin position="437"/>
        <end position="461"/>
    </location>
</feature>
<name>A0AAV4DIZ7_9GAST</name>
<dbReference type="EMBL" id="BLXT01007928">
    <property type="protein sequence ID" value="GFO44169.1"/>
    <property type="molecule type" value="Genomic_DNA"/>
</dbReference>
<evidence type="ECO:0000256" key="1">
    <source>
        <dbReference type="SAM" id="MobiDB-lite"/>
    </source>
</evidence>
<proteinExistence type="predicted"/>
<keyword evidence="3" id="KW-1185">Reference proteome</keyword>
<feature type="region of interest" description="Disordered" evidence="1">
    <location>
        <begin position="138"/>
        <end position="475"/>
    </location>
</feature>
<evidence type="ECO:0000313" key="3">
    <source>
        <dbReference type="Proteomes" id="UP000735302"/>
    </source>
</evidence>
<accession>A0AAV4DIZ7</accession>
<organism evidence="2 3">
    <name type="scientific">Plakobranchus ocellatus</name>
    <dbReference type="NCBI Taxonomy" id="259542"/>
    <lineage>
        <taxon>Eukaryota</taxon>
        <taxon>Metazoa</taxon>
        <taxon>Spiralia</taxon>
        <taxon>Lophotrochozoa</taxon>
        <taxon>Mollusca</taxon>
        <taxon>Gastropoda</taxon>
        <taxon>Heterobranchia</taxon>
        <taxon>Euthyneura</taxon>
        <taxon>Panpulmonata</taxon>
        <taxon>Sacoglossa</taxon>
        <taxon>Placobranchoidea</taxon>
        <taxon>Plakobranchidae</taxon>
        <taxon>Plakobranchus</taxon>
    </lineage>
</organism>
<feature type="compositionally biased region" description="Basic and acidic residues" evidence="1">
    <location>
        <begin position="198"/>
        <end position="208"/>
    </location>
</feature>
<dbReference type="AlphaFoldDB" id="A0AAV4DIZ7"/>
<comment type="caution">
    <text evidence="2">The sequence shown here is derived from an EMBL/GenBank/DDBJ whole genome shotgun (WGS) entry which is preliminary data.</text>
</comment>
<feature type="compositionally biased region" description="Basic and acidic residues" evidence="1">
    <location>
        <begin position="215"/>
        <end position="226"/>
    </location>
</feature>
<feature type="compositionally biased region" description="Polar residues" evidence="1">
    <location>
        <begin position="174"/>
        <end position="193"/>
    </location>
</feature>
<gene>
    <name evidence="2" type="ORF">PoB_007067400</name>
</gene>
<dbReference type="Proteomes" id="UP000735302">
    <property type="component" value="Unassembled WGS sequence"/>
</dbReference>
<feature type="compositionally biased region" description="Polar residues" evidence="1">
    <location>
        <begin position="297"/>
        <end position="309"/>
    </location>
</feature>
<evidence type="ECO:0000313" key="2">
    <source>
        <dbReference type="EMBL" id="GFO44169.1"/>
    </source>
</evidence>
<feature type="compositionally biased region" description="Basic and acidic residues" evidence="1">
    <location>
        <begin position="10"/>
        <end position="30"/>
    </location>
</feature>
<sequence length="677" mass="74376">MRIQESSPEQEERIQSPQPEHGRRSPENNRIRSPSPSLHETEGLPPADQETQVKLTYATQNDGTQCEEDESEENECETFTKMPFVGSRADENQGNPDNNGLAPFTLYRGENLHANNGASCSNEPGHAIADVAFARITADERKPESINAIPLLFTKKKGESKTEKTSPASVGVVSKQQEQSNSDNGSVQEQGARSPSAGHEHRLPEQKRIRSPAARQREPEQSRSEKNNVIASVTIKKKQENKPRDSLVPFVGAEQEIREPGNSSSRAISAIKKEQNSKPEVRSLVSFTDTERENNEPENNSGANSVTNMRKQEDKTGGSNLAFSTGMDREKSESENNSGAIAVTKKSKQKDKPGDSSLPFSTGKEQARSETENNSAAIAVTKKSKQKDKPGDSSLPFSTGKERARSETENNSAAIAVTKKSKQEDKPGDSSLPLSTGKERARSETENKGDAISVNHEDNGRSRSTNDAQAKRGYLNAQESSRASLLKMIVLDDGTRQYTWDLYISGFTSLIHSGKEIASGVHQVESLQVQGCIVFLSKHSLQVWFTLRAASQRGDRHHSEGEWHGALQPGESTSGTKPSRVELHRAISNEDEVEPSTAAKDERTGARFKAAFVDLNGHLNEMVIGQPIEVKRSQIMERARERRLGSVRCNQVIESGYTSVGCGRDTAVLRYTVQLMD</sequence>
<protein>
    <submittedName>
        <fullName evidence="2">Uncharacterized protein</fullName>
    </submittedName>
</protein>
<feature type="region of interest" description="Disordered" evidence="1">
    <location>
        <begin position="1"/>
        <end position="50"/>
    </location>
</feature>